<dbReference type="Proteomes" id="UP000018144">
    <property type="component" value="Unassembled WGS sequence"/>
</dbReference>
<dbReference type="EMBL" id="HF936567">
    <property type="protein sequence ID" value="CCX34529.1"/>
    <property type="molecule type" value="Genomic_DNA"/>
</dbReference>
<organism evidence="1 2">
    <name type="scientific">Pyronema omphalodes (strain CBS 100304)</name>
    <name type="common">Pyronema confluens</name>
    <dbReference type="NCBI Taxonomy" id="1076935"/>
    <lineage>
        <taxon>Eukaryota</taxon>
        <taxon>Fungi</taxon>
        <taxon>Dikarya</taxon>
        <taxon>Ascomycota</taxon>
        <taxon>Pezizomycotina</taxon>
        <taxon>Pezizomycetes</taxon>
        <taxon>Pezizales</taxon>
        <taxon>Pyronemataceae</taxon>
        <taxon>Pyronema</taxon>
    </lineage>
</organism>
<dbReference type="AlphaFoldDB" id="U4LSG1"/>
<protein>
    <submittedName>
        <fullName evidence="1">Uncharacterized protein</fullName>
    </submittedName>
</protein>
<proteinExistence type="predicted"/>
<sequence length="60" mass="7128">MESTEKKEFPELTKPERQKVWDYYQMRYEVSVISDVLGVSEAAVWKVVQVYQNLAFHPGY</sequence>
<accession>U4LSG1</accession>
<evidence type="ECO:0000313" key="1">
    <source>
        <dbReference type="EMBL" id="CCX34529.1"/>
    </source>
</evidence>
<name>U4LSG1_PYROM</name>
<reference evidence="1 2" key="1">
    <citation type="journal article" date="2013" name="PLoS Genet.">
        <title>The genome and development-dependent transcriptomes of Pyronema confluens: a window into fungal evolution.</title>
        <authorList>
            <person name="Traeger S."/>
            <person name="Altegoer F."/>
            <person name="Freitag M."/>
            <person name="Gabaldon T."/>
            <person name="Kempken F."/>
            <person name="Kumar A."/>
            <person name="Marcet-Houben M."/>
            <person name="Poggeler S."/>
            <person name="Stajich J.E."/>
            <person name="Nowrousian M."/>
        </authorList>
    </citation>
    <scope>NUCLEOTIDE SEQUENCE [LARGE SCALE GENOMIC DNA]</scope>
    <source>
        <strain evidence="2">CBS 100304</strain>
        <tissue evidence="1">Vegetative mycelium</tissue>
    </source>
</reference>
<evidence type="ECO:0000313" key="2">
    <source>
        <dbReference type="Proteomes" id="UP000018144"/>
    </source>
</evidence>
<gene>
    <name evidence="1" type="ORF">PCON_03922</name>
</gene>
<keyword evidence="2" id="KW-1185">Reference proteome</keyword>